<reference evidence="3 4" key="1">
    <citation type="submission" date="2017-04" db="EMBL/GenBank/DDBJ databases">
        <title>Draft genome sequence of Marssonina coronaria NL1: causal agent of apple blotch.</title>
        <authorList>
            <person name="Cheng Q."/>
        </authorList>
    </citation>
    <scope>NUCLEOTIDE SEQUENCE [LARGE SCALE GENOMIC DNA]</scope>
    <source>
        <strain evidence="3 4">NL1</strain>
    </source>
</reference>
<comment type="caution">
    <text evidence="3">The sequence shown here is derived from an EMBL/GenBank/DDBJ whole genome shotgun (WGS) entry which is preliminary data.</text>
</comment>
<keyword evidence="4" id="KW-1185">Reference proteome</keyword>
<dbReference type="PANTHER" id="PTHR42067">
    <property type="entry name" value="YALI0C15378P"/>
    <property type="match status" value="1"/>
</dbReference>
<evidence type="ECO:0008006" key="5">
    <source>
        <dbReference type="Google" id="ProtNLM"/>
    </source>
</evidence>
<feature type="compositionally biased region" description="Basic and acidic residues" evidence="2">
    <location>
        <begin position="297"/>
        <end position="316"/>
    </location>
</feature>
<sequence>MPAVPVVLRIPLVNHDEYILLHVSSAGRHHLDLKLIGTENESLFSVELKHNQTSELRSKTIDQAEWETVLLSVLLGIDLDGVSVAVAEDIEAVARVDAKITIIIQRNIEGITQKLGSISLSEDPGAIDLFEWCGIAIEAKNSLVQELSASKSKLDEKDALIKKLEQSLAEMATLKNQNETQLLEKFSLLLNEKKLKIRDQQRLLHTSNVDPRAVETIGPTRLALRSQPAGASRKGKRKTSEAAEDEDSNNDFVKMEIDNETEPADYDGEKRQDDSNTDEETALESEEDEDLAPPQKKTFEKAKPAECSHTTRENRTPEATNTPPKREFSFTRLAAKAPAPANEESETEDEDDEL</sequence>
<accession>A0A218YTP2</accession>
<dbReference type="STRING" id="503106.A0A218YTP2"/>
<keyword evidence="1" id="KW-0175">Coiled coil</keyword>
<dbReference type="PANTHER" id="PTHR42067:SF1">
    <property type="entry name" value="MITOTIC APPARATUS PROTEIN P62"/>
    <property type="match status" value="1"/>
</dbReference>
<evidence type="ECO:0000256" key="2">
    <source>
        <dbReference type="SAM" id="MobiDB-lite"/>
    </source>
</evidence>
<dbReference type="Gene3D" id="1.20.5.370">
    <property type="match status" value="1"/>
</dbReference>
<dbReference type="AlphaFoldDB" id="A0A218YTP2"/>
<feature type="compositionally biased region" description="Acidic residues" evidence="2">
    <location>
        <begin position="275"/>
        <end position="291"/>
    </location>
</feature>
<gene>
    <name evidence="3" type="ORF">B2J93_5822</name>
</gene>
<feature type="region of interest" description="Disordered" evidence="2">
    <location>
        <begin position="215"/>
        <end position="354"/>
    </location>
</feature>
<name>A0A218YTP2_9HELO</name>
<feature type="coiled-coil region" evidence="1">
    <location>
        <begin position="147"/>
        <end position="184"/>
    </location>
</feature>
<evidence type="ECO:0000313" key="4">
    <source>
        <dbReference type="Proteomes" id="UP000242519"/>
    </source>
</evidence>
<dbReference type="InParanoid" id="A0A218YTP2"/>
<organism evidence="3 4">
    <name type="scientific">Diplocarpon coronariae</name>
    <dbReference type="NCBI Taxonomy" id="2795749"/>
    <lineage>
        <taxon>Eukaryota</taxon>
        <taxon>Fungi</taxon>
        <taxon>Dikarya</taxon>
        <taxon>Ascomycota</taxon>
        <taxon>Pezizomycotina</taxon>
        <taxon>Leotiomycetes</taxon>
        <taxon>Helotiales</taxon>
        <taxon>Drepanopezizaceae</taxon>
        <taxon>Diplocarpon</taxon>
    </lineage>
</organism>
<protein>
    <recommendedName>
        <fullName evidence="5">Mitotic apparatus protein p62</fullName>
    </recommendedName>
</protein>
<feature type="compositionally biased region" description="Acidic residues" evidence="2">
    <location>
        <begin position="343"/>
        <end position="354"/>
    </location>
</feature>
<dbReference type="InterPro" id="IPR014751">
    <property type="entry name" value="XRCC4-like_C"/>
</dbReference>
<dbReference type="EMBL" id="MZNU01000384">
    <property type="protein sequence ID" value="OWO98665.1"/>
    <property type="molecule type" value="Genomic_DNA"/>
</dbReference>
<dbReference type="Proteomes" id="UP000242519">
    <property type="component" value="Unassembled WGS sequence"/>
</dbReference>
<evidence type="ECO:0000256" key="1">
    <source>
        <dbReference type="SAM" id="Coils"/>
    </source>
</evidence>
<proteinExistence type="predicted"/>
<dbReference type="OrthoDB" id="8064436at2759"/>
<evidence type="ECO:0000313" key="3">
    <source>
        <dbReference type="EMBL" id="OWO98665.1"/>
    </source>
</evidence>
<dbReference type="SUPFAM" id="SSF58022">
    <property type="entry name" value="XRCC4, C-terminal oligomerization domain"/>
    <property type="match status" value="1"/>
</dbReference>